<evidence type="ECO:0000256" key="3">
    <source>
        <dbReference type="ARBA" id="ARBA00023015"/>
    </source>
</evidence>
<evidence type="ECO:0000256" key="1">
    <source>
        <dbReference type="ARBA" id="ARBA00004123"/>
    </source>
</evidence>
<evidence type="ECO:0000259" key="8">
    <source>
        <dbReference type="PROSITE" id="PS51754"/>
    </source>
</evidence>
<keyword evidence="5 6" id="KW-0539">Nucleus</keyword>
<dbReference type="Pfam" id="PF04844">
    <property type="entry name" value="Ovate"/>
    <property type="match status" value="1"/>
</dbReference>
<keyword evidence="4 6" id="KW-0804">Transcription</keyword>
<dbReference type="Proteomes" id="UP000596660">
    <property type="component" value="Unplaced"/>
</dbReference>
<dbReference type="GO" id="GO:0045892">
    <property type="term" value="P:negative regulation of DNA-templated transcription"/>
    <property type="evidence" value="ECO:0007669"/>
    <property type="project" value="UniProtKB-UniRule"/>
</dbReference>
<evidence type="ECO:0000256" key="7">
    <source>
        <dbReference type="SAM" id="MobiDB-lite"/>
    </source>
</evidence>
<accession>A0A803KR78</accession>
<evidence type="ECO:0000256" key="6">
    <source>
        <dbReference type="RuleBase" id="RU367028"/>
    </source>
</evidence>
<dbReference type="AlphaFoldDB" id="A0A803KR78"/>
<dbReference type="PROSITE" id="PS51754">
    <property type="entry name" value="OVATE"/>
    <property type="match status" value="1"/>
</dbReference>
<evidence type="ECO:0000256" key="2">
    <source>
        <dbReference type="ARBA" id="ARBA00022491"/>
    </source>
</evidence>
<sequence length="119" mass="13325">MLSSNWQSCNSENIDKKMITATASASATSPSVSRRWNNMGDQQTTDNISTTAVVMESENPYDDFQQSMLEMITENQIFSAEELLQLLHCFLSLNSPAHHHLILCAFFQVSQYAIVSSSK</sequence>
<name>A0A803KR78_CHEQI</name>
<evidence type="ECO:0000256" key="4">
    <source>
        <dbReference type="ARBA" id="ARBA00023163"/>
    </source>
</evidence>
<reference evidence="9" key="1">
    <citation type="journal article" date="2017" name="Nature">
        <title>The genome of Chenopodium quinoa.</title>
        <authorList>
            <person name="Jarvis D.E."/>
            <person name="Ho Y.S."/>
            <person name="Lightfoot D.J."/>
            <person name="Schmoeckel S.M."/>
            <person name="Li B."/>
            <person name="Borm T.J.A."/>
            <person name="Ohyanagi H."/>
            <person name="Mineta K."/>
            <person name="Michell C.T."/>
            <person name="Saber N."/>
            <person name="Kharbatia N.M."/>
            <person name="Rupper R.R."/>
            <person name="Sharp A.R."/>
            <person name="Dally N."/>
            <person name="Boughton B.A."/>
            <person name="Woo Y.H."/>
            <person name="Gao G."/>
            <person name="Schijlen E.G.W.M."/>
            <person name="Guo X."/>
            <person name="Momin A.A."/>
            <person name="Negrao S."/>
            <person name="Al-Babili S."/>
            <person name="Gehring C."/>
            <person name="Roessner U."/>
            <person name="Jung C."/>
            <person name="Murphy K."/>
            <person name="Arold S.T."/>
            <person name="Gojobori T."/>
            <person name="van der Linden C.G."/>
            <person name="van Loo E.N."/>
            <person name="Jellen E.N."/>
            <person name="Maughan P.J."/>
            <person name="Tester M."/>
        </authorList>
    </citation>
    <scope>NUCLEOTIDE SEQUENCE [LARGE SCALE GENOMIC DNA]</scope>
    <source>
        <strain evidence="9">cv. PI 614886</strain>
    </source>
</reference>
<dbReference type="InterPro" id="IPR038933">
    <property type="entry name" value="Ovate"/>
</dbReference>
<dbReference type="InterPro" id="IPR006458">
    <property type="entry name" value="Ovate_C"/>
</dbReference>
<evidence type="ECO:0000313" key="9">
    <source>
        <dbReference type="EnsemblPlants" id="AUR62001535-RA:cds"/>
    </source>
</evidence>
<feature type="compositionally biased region" description="Polar residues" evidence="7">
    <location>
        <begin position="30"/>
        <end position="43"/>
    </location>
</feature>
<comment type="subcellular location">
    <subcellularLocation>
        <location evidence="1 6">Nucleus</location>
    </subcellularLocation>
</comment>
<reference evidence="9" key="2">
    <citation type="submission" date="2021-03" db="UniProtKB">
        <authorList>
            <consortium name="EnsemblPlants"/>
        </authorList>
    </citation>
    <scope>IDENTIFICATION</scope>
</reference>
<organism evidence="9 10">
    <name type="scientific">Chenopodium quinoa</name>
    <name type="common">Quinoa</name>
    <dbReference type="NCBI Taxonomy" id="63459"/>
    <lineage>
        <taxon>Eukaryota</taxon>
        <taxon>Viridiplantae</taxon>
        <taxon>Streptophyta</taxon>
        <taxon>Embryophyta</taxon>
        <taxon>Tracheophyta</taxon>
        <taxon>Spermatophyta</taxon>
        <taxon>Magnoliopsida</taxon>
        <taxon>eudicotyledons</taxon>
        <taxon>Gunneridae</taxon>
        <taxon>Pentapetalae</taxon>
        <taxon>Caryophyllales</taxon>
        <taxon>Chenopodiaceae</taxon>
        <taxon>Chenopodioideae</taxon>
        <taxon>Atripliceae</taxon>
        <taxon>Chenopodium</taxon>
    </lineage>
</organism>
<keyword evidence="3 6" id="KW-0805">Transcription regulation</keyword>
<dbReference type="PANTHER" id="PTHR33057">
    <property type="entry name" value="TRANSCRIPTION REPRESSOR OFP7-RELATED"/>
    <property type="match status" value="1"/>
</dbReference>
<feature type="region of interest" description="Disordered" evidence="7">
    <location>
        <begin position="22"/>
        <end position="43"/>
    </location>
</feature>
<comment type="function">
    <text evidence="6">Transcriptional repressor that regulates multiple aspects of plant growth and development.</text>
</comment>
<keyword evidence="10" id="KW-1185">Reference proteome</keyword>
<dbReference type="PANTHER" id="PTHR33057:SF70">
    <property type="entry name" value="TRANSCRIPTION REPRESSOR-RELATED"/>
    <property type="match status" value="1"/>
</dbReference>
<dbReference type="NCBIfam" id="TIGR01568">
    <property type="entry name" value="A_thal_3678"/>
    <property type="match status" value="1"/>
</dbReference>
<dbReference type="EnsemblPlants" id="AUR62001535-RA">
    <property type="protein sequence ID" value="AUR62001535-RA:cds"/>
    <property type="gene ID" value="AUR62001535"/>
</dbReference>
<protein>
    <recommendedName>
        <fullName evidence="6">Transcription repressor</fullName>
    </recommendedName>
    <alternativeName>
        <fullName evidence="6">Ovate family protein</fullName>
    </alternativeName>
</protein>
<dbReference type="Gramene" id="AUR62001535-RA">
    <property type="protein sequence ID" value="AUR62001535-RA:cds"/>
    <property type="gene ID" value="AUR62001535"/>
</dbReference>
<proteinExistence type="predicted"/>
<keyword evidence="2 6" id="KW-0678">Repressor</keyword>
<evidence type="ECO:0000256" key="5">
    <source>
        <dbReference type="ARBA" id="ARBA00023242"/>
    </source>
</evidence>
<evidence type="ECO:0000313" key="10">
    <source>
        <dbReference type="Proteomes" id="UP000596660"/>
    </source>
</evidence>
<feature type="domain" description="OVATE" evidence="8">
    <location>
        <begin position="53"/>
        <end position="112"/>
    </location>
</feature>
<dbReference type="GO" id="GO:0005634">
    <property type="term" value="C:nucleus"/>
    <property type="evidence" value="ECO:0007669"/>
    <property type="project" value="UniProtKB-SubCell"/>
</dbReference>